<evidence type="ECO:0000313" key="2">
    <source>
        <dbReference type="Proteomes" id="UP001598201"/>
    </source>
</evidence>
<dbReference type="Proteomes" id="UP001598201">
    <property type="component" value="Unassembled WGS sequence"/>
</dbReference>
<dbReference type="EMBL" id="JBHUCJ010000019">
    <property type="protein sequence ID" value="MFD3223909.1"/>
    <property type="molecule type" value="Genomic_DNA"/>
</dbReference>
<comment type="caution">
    <text evidence="1">The sequence shown here is derived from an EMBL/GenBank/DDBJ whole genome shotgun (WGS) entry which is preliminary data.</text>
</comment>
<keyword evidence="2" id="KW-1185">Reference proteome</keyword>
<proteinExistence type="predicted"/>
<accession>A0ABW6CB22</accession>
<sequence>MSTKKKGQAVHIDADTMNKIEAYQEWCRQNRPEMPVPTKGQIVRNSVHYWYNASLGAWL</sequence>
<evidence type="ECO:0000313" key="1">
    <source>
        <dbReference type="EMBL" id="MFD3223909.1"/>
    </source>
</evidence>
<protein>
    <submittedName>
        <fullName evidence="1">Uncharacterized protein</fullName>
    </submittedName>
</protein>
<gene>
    <name evidence="1" type="ORF">ACFPK4_10215</name>
</gene>
<reference evidence="1 2" key="1">
    <citation type="submission" date="2024-09" db="EMBL/GenBank/DDBJ databases">
        <title>Genomes of Rahnella.</title>
        <authorList>
            <person name="Mnguni F.C."/>
            <person name="Shin G.Y."/>
            <person name="Coutinho T."/>
        </authorList>
    </citation>
    <scope>NUCLEOTIDE SEQUENCE [LARGE SCALE GENOMIC DNA]</scope>
    <source>
        <strain evidence="1 2">20WA0057</strain>
    </source>
</reference>
<name>A0ABW6CB22_RAHSY</name>
<organism evidence="1 2">
    <name type="scientific">Rahnella sp. (strain Y9602)</name>
    <dbReference type="NCBI Taxonomy" id="2703885"/>
    <lineage>
        <taxon>Bacteria</taxon>
        <taxon>Pseudomonadati</taxon>
        <taxon>Pseudomonadota</taxon>
        <taxon>Gammaproteobacteria</taxon>
        <taxon>Enterobacterales</taxon>
        <taxon>Yersiniaceae</taxon>
        <taxon>Rahnella</taxon>
    </lineage>
</organism>
<dbReference type="RefSeq" id="WP_379671776.1">
    <property type="nucleotide sequence ID" value="NZ_JBHUCJ010000019.1"/>
</dbReference>